<sequence length="71" mass="7794">MMITTKRQGKPTSLVTGATVDLTLAEQRLLELFRATHAGRQVMFLGMAQDYARIFPSHTRPVLHLVSGGAV</sequence>
<dbReference type="RefSeq" id="WP_206092311.1">
    <property type="nucleotide sequence ID" value="NZ_CP065053.1"/>
</dbReference>
<evidence type="ECO:0000313" key="1">
    <source>
        <dbReference type="EMBL" id="QPI52892.1"/>
    </source>
</evidence>
<keyword evidence="2" id="KW-1185">Reference proteome</keyword>
<gene>
    <name evidence="1" type="ORF">IV454_16215</name>
</gene>
<protein>
    <submittedName>
        <fullName evidence="1">Uncharacterized protein</fullName>
    </submittedName>
</protein>
<accession>A0AA49ABF3</accession>
<name>A0AA49ABF3_9BURK</name>
<dbReference type="EMBL" id="CP065053">
    <property type="protein sequence ID" value="QPI52892.1"/>
    <property type="molecule type" value="Genomic_DNA"/>
</dbReference>
<proteinExistence type="predicted"/>
<dbReference type="Proteomes" id="UP000662888">
    <property type="component" value="Chromosome"/>
</dbReference>
<reference evidence="1 2" key="1">
    <citation type="submission" date="2020-11" db="EMBL/GenBank/DDBJ databases">
        <authorList>
            <person name="Sun Q."/>
        </authorList>
    </citation>
    <scope>NUCLEOTIDE SEQUENCE [LARGE SCALE GENOMIC DNA]</scope>
    <source>
        <strain evidence="1 2">P8398</strain>
    </source>
</reference>
<organism evidence="1 2">
    <name type="scientific">Massilia antarctica</name>
    <dbReference type="NCBI Taxonomy" id="2765360"/>
    <lineage>
        <taxon>Bacteria</taxon>
        <taxon>Pseudomonadati</taxon>
        <taxon>Pseudomonadota</taxon>
        <taxon>Betaproteobacteria</taxon>
        <taxon>Burkholderiales</taxon>
        <taxon>Oxalobacteraceae</taxon>
        <taxon>Telluria group</taxon>
        <taxon>Massilia</taxon>
    </lineage>
</organism>
<evidence type="ECO:0000313" key="2">
    <source>
        <dbReference type="Proteomes" id="UP000662888"/>
    </source>
</evidence>